<evidence type="ECO:0000313" key="3">
    <source>
        <dbReference type="EMBL" id="CAI6091673.1"/>
    </source>
</evidence>
<organism evidence="3 4">
    <name type="scientific">Clonostachys chloroleuca</name>
    <dbReference type="NCBI Taxonomy" id="1926264"/>
    <lineage>
        <taxon>Eukaryota</taxon>
        <taxon>Fungi</taxon>
        <taxon>Dikarya</taxon>
        <taxon>Ascomycota</taxon>
        <taxon>Pezizomycotina</taxon>
        <taxon>Sordariomycetes</taxon>
        <taxon>Hypocreomycetidae</taxon>
        <taxon>Hypocreales</taxon>
        <taxon>Bionectriaceae</taxon>
        <taxon>Clonostachys</taxon>
    </lineage>
</organism>
<evidence type="ECO:0000313" key="4">
    <source>
        <dbReference type="Proteomes" id="UP001160390"/>
    </source>
</evidence>
<feature type="compositionally biased region" description="Basic residues" evidence="1">
    <location>
        <begin position="9"/>
        <end position="25"/>
    </location>
</feature>
<dbReference type="InterPro" id="IPR046797">
    <property type="entry name" value="PDDEXK_12"/>
</dbReference>
<feature type="region of interest" description="Disordered" evidence="1">
    <location>
        <begin position="1"/>
        <end position="41"/>
    </location>
</feature>
<proteinExistence type="predicted"/>
<dbReference type="AlphaFoldDB" id="A0AA35M726"/>
<sequence length="347" mass="38908">MTSPDSCRVYKRQRRDARLSRRVKHLPTEDIGEQSTGHNSDFAQRHGLGHGPRGFPRRASSFYLSNTVEFRDLHSPPSTLRDFLEGGIYPVSRGCQGILPESLRASFATTMLASGPGTCQYFSSNREDIGHTPSLECVIDILDAAAECNSKNHAEDSWNSEVHCRILDAALRPKGERKFSHLPSNASEEYVVEAISTLRESLPASAFNHTNYPPLGGRPIVCSIETKRTDGKWKDAKAQLGTLLAAHWGFLRRLVISQQQSQQLPDFLPGIIAHGHEWHLLLSTIEGQKIIIWETEVVVSTRNLQGVYQIICLLQLLRRWAIDVYWPWLRGSVLLPATSDDDSTTDE</sequence>
<comment type="caution">
    <text evidence="3">The sequence shown here is derived from an EMBL/GenBank/DDBJ whole genome shotgun (WGS) entry which is preliminary data.</text>
</comment>
<keyword evidence="4" id="KW-1185">Reference proteome</keyword>
<feature type="domain" description="PD-(D/E)XK nuclease-like" evidence="2">
    <location>
        <begin position="191"/>
        <end position="326"/>
    </location>
</feature>
<dbReference type="Proteomes" id="UP001160390">
    <property type="component" value="Unassembled WGS sequence"/>
</dbReference>
<gene>
    <name evidence="3" type="ORF">CCHLO57077_00018092</name>
</gene>
<dbReference type="EMBL" id="CABFNP030001192">
    <property type="protein sequence ID" value="CAI6091673.1"/>
    <property type="molecule type" value="Genomic_DNA"/>
</dbReference>
<evidence type="ECO:0000256" key="1">
    <source>
        <dbReference type="SAM" id="MobiDB-lite"/>
    </source>
</evidence>
<reference evidence="3" key="1">
    <citation type="submission" date="2023-01" db="EMBL/GenBank/DDBJ databases">
        <authorList>
            <person name="Piombo E."/>
        </authorList>
    </citation>
    <scope>NUCLEOTIDE SEQUENCE</scope>
</reference>
<protein>
    <recommendedName>
        <fullName evidence="2">PD-(D/E)XK nuclease-like domain-containing protein</fullName>
    </recommendedName>
</protein>
<evidence type="ECO:0000259" key="2">
    <source>
        <dbReference type="Pfam" id="PF20516"/>
    </source>
</evidence>
<feature type="domain" description="PD-(D/E)XK nuclease-like" evidence="2">
    <location>
        <begin position="123"/>
        <end position="179"/>
    </location>
</feature>
<name>A0AA35M726_9HYPO</name>
<dbReference type="Pfam" id="PF20516">
    <property type="entry name" value="PDDEXK_12"/>
    <property type="match status" value="2"/>
</dbReference>
<accession>A0AA35M726</accession>